<dbReference type="Proteomes" id="UP001596137">
    <property type="component" value="Unassembled WGS sequence"/>
</dbReference>
<organism evidence="2 3">
    <name type="scientific">Sphaerisporangium aureirubrum</name>
    <dbReference type="NCBI Taxonomy" id="1544736"/>
    <lineage>
        <taxon>Bacteria</taxon>
        <taxon>Bacillati</taxon>
        <taxon>Actinomycetota</taxon>
        <taxon>Actinomycetes</taxon>
        <taxon>Streptosporangiales</taxon>
        <taxon>Streptosporangiaceae</taxon>
        <taxon>Sphaerisporangium</taxon>
    </lineage>
</organism>
<dbReference type="EMBL" id="JBHSRF010000092">
    <property type="protein sequence ID" value="MFC6086558.1"/>
    <property type="molecule type" value="Genomic_DNA"/>
</dbReference>
<sequence>MGEDDGRVAALLATLGGRLTSYIQDGDPGPLTDPDTRAETAELLRAAELPGTSGEIPVDVVRLVAVVYCVRYDAGGEPDDLLTAMLLLEPLSRMDPGLVPDEIRPLQARAFQDDAGGDDPGLADGLAALGAAALTGRRGSGTPNARVRRGRASAAEARVARRAPYRP</sequence>
<evidence type="ECO:0000313" key="2">
    <source>
        <dbReference type="EMBL" id="MFC6086558.1"/>
    </source>
</evidence>
<protein>
    <submittedName>
        <fullName evidence="2">Uncharacterized protein</fullName>
    </submittedName>
</protein>
<dbReference type="RefSeq" id="WP_380761873.1">
    <property type="nucleotide sequence ID" value="NZ_JBHSRF010000092.1"/>
</dbReference>
<evidence type="ECO:0000313" key="3">
    <source>
        <dbReference type="Proteomes" id="UP001596137"/>
    </source>
</evidence>
<feature type="region of interest" description="Disordered" evidence="1">
    <location>
        <begin position="133"/>
        <end position="167"/>
    </location>
</feature>
<comment type="caution">
    <text evidence="2">The sequence shown here is derived from an EMBL/GenBank/DDBJ whole genome shotgun (WGS) entry which is preliminary data.</text>
</comment>
<name>A0ABW1NU56_9ACTN</name>
<keyword evidence="3" id="KW-1185">Reference proteome</keyword>
<evidence type="ECO:0000256" key="1">
    <source>
        <dbReference type="SAM" id="MobiDB-lite"/>
    </source>
</evidence>
<gene>
    <name evidence="2" type="ORF">ACFP1K_35695</name>
</gene>
<proteinExistence type="predicted"/>
<accession>A0ABW1NU56</accession>
<reference evidence="3" key="1">
    <citation type="journal article" date="2019" name="Int. J. Syst. Evol. Microbiol.">
        <title>The Global Catalogue of Microorganisms (GCM) 10K type strain sequencing project: providing services to taxonomists for standard genome sequencing and annotation.</title>
        <authorList>
            <consortium name="The Broad Institute Genomics Platform"/>
            <consortium name="The Broad Institute Genome Sequencing Center for Infectious Disease"/>
            <person name="Wu L."/>
            <person name="Ma J."/>
        </authorList>
    </citation>
    <scope>NUCLEOTIDE SEQUENCE [LARGE SCALE GENOMIC DNA]</scope>
    <source>
        <strain evidence="3">JCM 30346</strain>
    </source>
</reference>